<dbReference type="Proteomes" id="UP000474957">
    <property type="component" value="Unassembled WGS sequence"/>
</dbReference>
<keyword evidence="3" id="KW-1185">Reference proteome</keyword>
<evidence type="ECO:0000259" key="1">
    <source>
        <dbReference type="Pfam" id="PF13470"/>
    </source>
</evidence>
<evidence type="ECO:0000313" key="3">
    <source>
        <dbReference type="Proteomes" id="UP000474957"/>
    </source>
</evidence>
<dbReference type="InterPro" id="IPR002716">
    <property type="entry name" value="PIN_dom"/>
</dbReference>
<dbReference type="SUPFAM" id="SSF88723">
    <property type="entry name" value="PIN domain-like"/>
    <property type="match status" value="1"/>
</dbReference>
<sequence>MRLFLDACILFPTVLREILLGAAVEGGFVPLYSPRVLEEWARAAARHGAAAEAIARAEIALLRTDWAAGEVVPPAGAADMLSLPDPDDLHVLAAAIAGGAEAIVTANLRDFPGRTLARHGLMVRTPDSVLTELLTEGRVPVAEVVDAVRLRTEAVSGRAQPLRPLLKRAGLPRLGKALDQG</sequence>
<feature type="domain" description="PIN" evidence="1">
    <location>
        <begin position="2"/>
        <end position="108"/>
    </location>
</feature>
<accession>A0A6L5Z1B1</accession>
<dbReference type="InterPro" id="IPR029060">
    <property type="entry name" value="PIN-like_dom_sf"/>
</dbReference>
<dbReference type="RefSeq" id="WP_154446261.1">
    <property type="nucleotide sequence ID" value="NZ_WIND01000005.1"/>
</dbReference>
<dbReference type="AlphaFoldDB" id="A0A6L5Z1B1"/>
<organism evidence="2 3">
    <name type="scientific">Halovulum marinum</name>
    <dbReference type="NCBI Taxonomy" id="2662447"/>
    <lineage>
        <taxon>Bacteria</taxon>
        <taxon>Pseudomonadati</taxon>
        <taxon>Pseudomonadota</taxon>
        <taxon>Alphaproteobacteria</taxon>
        <taxon>Rhodobacterales</taxon>
        <taxon>Paracoccaceae</taxon>
        <taxon>Halovulum</taxon>
    </lineage>
</organism>
<comment type="caution">
    <text evidence="2">The sequence shown here is derived from an EMBL/GenBank/DDBJ whole genome shotgun (WGS) entry which is preliminary data.</text>
</comment>
<gene>
    <name evidence="2" type="ORF">GE300_09105</name>
</gene>
<evidence type="ECO:0000313" key="2">
    <source>
        <dbReference type="EMBL" id="MSU89774.1"/>
    </source>
</evidence>
<dbReference type="EMBL" id="WIND01000005">
    <property type="protein sequence ID" value="MSU89774.1"/>
    <property type="molecule type" value="Genomic_DNA"/>
</dbReference>
<name>A0A6L5Z1B1_9RHOB</name>
<reference evidence="2 3" key="1">
    <citation type="submission" date="2019-10" db="EMBL/GenBank/DDBJ databases">
        <title>Cognatihalovulum marinum gen. nov. sp. nov., a new member of the family Rhodobacteraceae isolated from deep seawater of the Northwest Indian Ocean.</title>
        <authorList>
            <person name="Ruan C."/>
            <person name="Wang J."/>
            <person name="Zheng X."/>
            <person name="Song L."/>
            <person name="Zhu Y."/>
            <person name="Huang Y."/>
            <person name="Lu Z."/>
            <person name="Du W."/>
            <person name="Huang L."/>
            <person name="Dai X."/>
        </authorList>
    </citation>
    <scope>NUCLEOTIDE SEQUENCE [LARGE SCALE GENOMIC DNA]</scope>
    <source>
        <strain evidence="2 3">2CG4</strain>
    </source>
</reference>
<dbReference type="Pfam" id="PF13470">
    <property type="entry name" value="PIN_3"/>
    <property type="match status" value="1"/>
</dbReference>
<proteinExistence type="predicted"/>
<protein>
    <submittedName>
        <fullName evidence="2">PIN domain-containing protein</fullName>
    </submittedName>
</protein>
<dbReference type="NCBIfam" id="NF046100">
    <property type="entry name" value="RSP_2648_fam_PIN"/>
    <property type="match status" value="1"/>
</dbReference>